<dbReference type="Gene3D" id="1.10.357.10">
    <property type="entry name" value="Tetracycline Repressor, domain 2"/>
    <property type="match status" value="1"/>
</dbReference>
<sequence length="232" mass="25021">MAKLTNARADAPGRSRRPEEGAGTLDGKKPQKGSRAGRSQSRDALMAAARTLFTQKGYEATSVVEITQLAGISVGSLYYHFANKSEIFLAMHEDYVQRQDKRVRDALHAVKGAGVTEPRRLFLAGTRAYLEGVWEDRDVSRVLADGETPSGFSTVSRQWGDAWTKRNAVLLADGQSETATNAIATAISGSVGAWAKDIVQLADISAAHEYIEHAVVLVGRVLGFDDSETRAG</sequence>
<accession>A0A841DHE3</accession>
<dbReference type="GO" id="GO:0003677">
    <property type="term" value="F:DNA binding"/>
    <property type="evidence" value="ECO:0007669"/>
    <property type="project" value="UniProtKB-UniRule"/>
</dbReference>
<feature type="DNA-binding region" description="H-T-H motif" evidence="4">
    <location>
        <begin position="62"/>
        <end position="81"/>
    </location>
</feature>
<dbReference type="InterPro" id="IPR001647">
    <property type="entry name" value="HTH_TetR"/>
</dbReference>
<dbReference type="InterPro" id="IPR023772">
    <property type="entry name" value="DNA-bd_HTH_TetR-type_CS"/>
</dbReference>
<feature type="domain" description="HTH tetR-type" evidence="6">
    <location>
        <begin position="39"/>
        <end position="99"/>
    </location>
</feature>
<protein>
    <submittedName>
        <fullName evidence="7">AcrR family transcriptional regulator</fullName>
    </submittedName>
</protein>
<dbReference type="RefSeq" id="WP_184831202.1">
    <property type="nucleotide sequence ID" value="NZ_BAAAVN010000014.1"/>
</dbReference>
<evidence type="ECO:0000256" key="2">
    <source>
        <dbReference type="ARBA" id="ARBA00023125"/>
    </source>
</evidence>
<dbReference type="PROSITE" id="PS50977">
    <property type="entry name" value="HTH_TETR_2"/>
    <property type="match status" value="1"/>
</dbReference>
<keyword evidence="1" id="KW-0805">Transcription regulation</keyword>
<dbReference type="EMBL" id="JACHNF010000001">
    <property type="protein sequence ID" value="MBB5977321.1"/>
    <property type="molecule type" value="Genomic_DNA"/>
</dbReference>
<dbReference type="AlphaFoldDB" id="A0A841DHE3"/>
<dbReference type="SUPFAM" id="SSF46689">
    <property type="entry name" value="Homeodomain-like"/>
    <property type="match status" value="1"/>
</dbReference>
<dbReference type="PRINTS" id="PR00455">
    <property type="entry name" value="HTHTETR"/>
</dbReference>
<evidence type="ECO:0000313" key="8">
    <source>
        <dbReference type="Proteomes" id="UP000558997"/>
    </source>
</evidence>
<dbReference type="PANTHER" id="PTHR47506:SF6">
    <property type="entry name" value="HTH-TYPE TRANSCRIPTIONAL REPRESSOR NEMR"/>
    <property type="match status" value="1"/>
</dbReference>
<dbReference type="PANTHER" id="PTHR47506">
    <property type="entry name" value="TRANSCRIPTIONAL REGULATORY PROTEIN"/>
    <property type="match status" value="1"/>
</dbReference>
<organism evidence="7 8">
    <name type="scientific">Kribbella solani</name>
    <dbReference type="NCBI Taxonomy" id="236067"/>
    <lineage>
        <taxon>Bacteria</taxon>
        <taxon>Bacillati</taxon>
        <taxon>Actinomycetota</taxon>
        <taxon>Actinomycetes</taxon>
        <taxon>Propionibacteriales</taxon>
        <taxon>Kribbellaceae</taxon>
        <taxon>Kribbella</taxon>
    </lineage>
</organism>
<evidence type="ECO:0000256" key="3">
    <source>
        <dbReference type="ARBA" id="ARBA00023163"/>
    </source>
</evidence>
<evidence type="ECO:0000256" key="4">
    <source>
        <dbReference type="PROSITE-ProRule" id="PRU00335"/>
    </source>
</evidence>
<comment type="caution">
    <text evidence="7">The sequence shown here is derived from an EMBL/GenBank/DDBJ whole genome shotgun (WGS) entry which is preliminary data.</text>
</comment>
<keyword evidence="8" id="KW-1185">Reference proteome</keyword>
<reference evidence="7 8" key="1">
    <citation type="submission" date="2020-08" db="EMBL/GenBank/DDBJ databases">
        <title>Sequencing the genomes of 1000 actinobacteria strains.</title>
        <authorList>
            <person name="Klenk H.-P."/>
        </authorList>
    </citation>
    <scope>NUCLEOTIDE SEQUENCE [LARGE SCALE GENOMIC DNA]</scope>
    <source>
        <strain evidence="7 8">DSM 17294</strain>
    </source>
</reference>
<name>A0A841DHE3_9ACTN</name>
<dbReference type="PROSITE" id="PS01081">
    <property type="entry name" value="HTH_TETR_1"/>
    <property type="match status" value="1"/>
</dbReference>
<dbReference type="Pfam" id="PF00440">
    <property type="entry name" value="TetR_N"/>
    <property type="match status" value="1"/>
</dbReference>
<feature type="region of interest" description="Disordered" evidence="5">
    <location>
        <begin position="1"/>
        <end position="41"/>
    </location>
</feature>
<dbReference type="InterPro" id="IPR009057">
    <property type="entry name" value="Homeodomain-like_sf"/>
</dbReference>
<feature type="compositionally biased region" description="Basic and acidic residues" evidence="5">
    <location>
        <begin position="11"/>
        <end position="20"/>
    </location>
</feature>
<proteinExistence type="predicted"/>
<evidence type="ECO:0000259" key="6">
    <source>
        <dbReference type="PROSITE" id="PS50977"/>
    </source>
</evidence>
<evidence type="ECO:0000256" key="5">
    <source>
        <dbReference type="SAM" id="MobiDB-lite"/>
    </source>
</evidence>
<gene>
    <name evidence="7" type="ORF">HDA44_000662</name>
</gene>
<keyword evidence="3" id="KW-0804">Transcription</keyword>
<evidence type="ECO:0000313" key="7">
    <source>
        <dbReference type="EMBL" id="MBB5977321.1"/>
    </source>
</evidence>
<evidence type="ECO:0000256" key="1">
    <source>
        <dbReference type="ARBA" id="ARBA00023015"/>
    </source>
</evidence>
<dbReference type="Proteomes" id="UP000558997">
    <property type="component" value="Unassembled WGS sequence"/>
</dbReference>
<keyword evidence="2 4" id="KW-0238">DNA-binding</keyword>